<evidence type="ECO:0000313" key="2">
    <source>
        <dbReference type="Proteomes" id="UP000239504"/>
    </source>
</evidence>
<dbReference type="PANTHER" id="PTHR12922:SF7">
    <property type="entry name" value="UBIQUINONE BIOSYNTHESIS PROTEIN COQ4 HOMOLOG, MITOCHONDRIAL"/>
    <property type="match status" value="1"/>
</dbReference>
<dbReference type="InterPro" id="IPR007715">
    <property type="entry name" value="Coq4"/>
</dbReference>
<dbReference type="OrthoDB" id="9775927at2"/>
<proteinExistence type="predicted"/>
<dbReference type="Proteomes" id="UP000239504">
    <property type="component" value="Unassembled WGS sequence"/>
</dbReference>
<dbReference type="AlphaFoldDB" id="A0A2S7K7Y5"/>
<reference evidence="1 2" key="1">
    <citation type="submission" date="2017-12" db="EMBL/GenBank/DDBJ databases">
        <authorList>
            <person name="Hurst M.R.H."/>
        </authorList>
    </citation>
    <scope>NUCLEOTIDE SEQUENCE [LARGE SCALE GENOMIC DNA]</scope>
    <source>
        <strain evidence="1 2">SY-3-19</strain>
    </source>
</reference>
<keyword evidence="2" id="KW-1185">Reference proteome</keyword>
<dbReference type="PANTHER" id="PTHR12922">
    <property type="entry name" value="UBIQUINONE BIOSYNTHESIS PROTEIN"/>
    <property type="match status" value="1"/>
</dbReference>
<organism evidence="1 2">
    <name type="scientific">Hyphococcus luteus</name>
    <dbReference type="NCBI Taxonomy" id="2058213"/>
    <lineage>
        <taxon>Bacteria</taxon>
        <taxon>Pseudomonadati</taxon>
        <taxon>Pseudomonadota</taxon>
        <taxon>Alphaproteobacteria</taxon>
        <taxon>Parvularculales</taxon>
        <taxon>Parvularculaceae</taxon>
        <taxon>Hyphococcus</taxon>
    </lineage>
</organism>
<dbReference type="GO" id="GO:0006744">
    <property type="term" value="P:ubiquinone biosynthetic process"/>
    <property type="evidence" value="ECO:0007669"/>
    <property type="project" value="InterPro"/>
</dbReference>
<keyword evidence="1" id="KW-0830">Ubiquinone</keyword>
<evidence type="ECO:0000313" key="1">
    <source>
        <dbReference type="EMBL" id="PQA88624.1"/>
    </source>
</evidence>
<gene>
    <name evidence="1" type="ORF">CW354_10105</name>
</gene>
<accession>A0A2S7K7Y5</accession>
<dbReference type="EMBL" id="PJCH01000005">
    <property type="protein sequence ID" value="PQA88624.1"/>
    <property type="molecule type" value="Genomic_DNA"/>
</dbReference>
<dbReference type="Pfam" id="PF05019">
    <property type="entry name" value="Coq4"/>
    <property type="match status" value="1"/>
</dbReference>
<dbReference type="RefSeq" id="WP_104829867.1">
    <property type="nucleotide sequence ID" value="NZ_PJCH01000005.1"/>
</dbReference>
<name>A0A2S7K7Y5_9PROT</name>
<protein>
    <submittedName>
        <fullName evidence="1">Ubiquinone biosynthesis protein</fullName>
    </submittedName>
</protein>
<comment type="caution">
    <text evidence="1">The sequence shown here is derived from an EMBL/GenBank/DDBJ whole genome shotgun (WGS) entry which is preliminary data.</text>
</comment>
<sequence>MMEAAEAEKPPKKEVPPEDYVWINGFPTPPSEPVRPFHAFASVLRLIRNKEDTRQVFEIVQALSGDSSKRLFKRFTDTAYGRRVVTEPVKLEEALGDRERLRAYPEGTLARRYLSFMEGENLTPEGLRAAAEEADIDYDAYPEFAELMRLFMHLQVNHDLWHVLSGYGRDALGELCNLVFTRQQTKNPGFRLIVLIGGLAVKLDDWSVPTIKALREAGRNAKKTEWILAHDVEELLALPLAEARARLNIAEPAVYNAIPADVRYGLLKPKVEQTQTEREKAARERAALQSA</sequence>